<proteinExistence type="inferred from homology"/>
<gene>
    <name evidence="9" type="ORF">J4709_50400</name>
</gene>
<dbReference type="Proteomes" id="UP000680206">
    <property type="component" value="Unassembled WGS sequence"/>
</dbReference>
<evidence type="ECO:0000256" key="2">
    <source>
        <dbReference type="ARBA" id="ARBA00023015"/>
    </source>
</evidence>
<comment type="caution">
    <text evidence="9">The sequence shown here is derived from an EMBL/GenBank/DDBJ whole genome shotgun (WGS) entry which is preliminary data.</text>
</comment>
<keyword evidence="4" id="KW-0238">DNA-binding</keyword>
<organism evidence="9 10">
    <name type="scientific">Actinomadura violacea</name>
    <dbReference type="NCBI Taxonomy" id="2819934"/>
    <lineage>
        <taxon>Bacteria</taxon>
        <taxon>Bacillati</taxon>
        <taxon>Actinomycetota</taxon>
        <taxon>Actinomycetes</taxon>
        <taxon>Streptosporangiales</taxon>
        <taxon>Thermomonosporaceae</taxon>
        <taxon>Actinomadura</taxon>
    </lineage>
</organism>
<dbReference type="PANTHER" id="PTHR43133:SF8">
    <property type="entry name" value="RNA POLYMERASE SIGMA FACTOR HI_1459-RELATED"/>
    <property type="match status" value="1"/>
</dbReference>
<dbReference type="InterPro" id="IPR039425">
    <property type="entry name" value="RNA_pol_sigma-70-like"/>
</dbReference>
<evidence type="ECO:0000256" key="6">
    <source>
        <dbReference type="SAM" id="MobiDB-lite"/>
    </source>
</evidence>
<evidence type="ECO:0000256" key="5">
    <source>
        <dbReference type="ARBA" id="ARBA00023163"/>
    </source>
</evidence>
<dbReference type="InterPro" id="IPR013249">
    <property type="entry name" value="RNA_pol_sigma70_r4_t2"/>
</dbReference>
<evidence type="ECO:0000313" key="10">
    <source>
        <dbReference type="Proteomes" id="UP000680206"/>
    </source>
</evidence>
<dbReference type="InterPro" id="IPR036388">
    <property type="entry name" value="WH-like_DNA-bd_sf"/>
</dbReference>
<dbReference type="InterPro" id="IPR014284">
    <property type="entry name" value="RNA_pol_sigma-70_dom"/>
</dbReference>
<feature type="domain" description="RNA polymerase sigma-70 region 2" evidence="7">
    <location>
        <begin position="49"/>
        <end position="114"/>
    </location>
</feature>
<sequence>MSHLFRFPDPCGWFGKNRRARITTRVTEPPGRRARTLSDPEDIARFTALYDAHHPRVHAYAVSRVGVQAAEEITSETFCVAWRRVRDLPAEPLPWLLGIARNLLRESYRARDRRDALARELRTWAAGQPAAGDVGEAVAERAAMLRALAALPDDDREVLALVAWHGLAPGEAAKVVGCSKASFYVRLHRARRRLEHALAAESRASEPDPGARDPGARDPGPRDPAAAARRPSLVTPERKVVR</sequence>
<evidence type="ECO:0000313" key="9">
    <source>
        <dbReference type="EMBL" id="MBO2465798.1"/>
    </source>
</evidence>
<feature type="region of interest" description="Disordered" evidence="6">
    <location>
        <begin position="198"/>
        <end position="242"/>
    </location>
</feature>
<dbReference type="NCBIfam" id="TIGR02937">
    <property type="entry name" value="sigma70-ECF"/>
    <property type="match status" value="1"/>
</dbReference>
<dbReference type="EMBL" id="JAGEPF010000052">
    <property type="protein sequence ID" value="MBO2465798.1"/>
    <property type="molecule type" value="Genomic_DNA"/>
</dbReference>
<dbReference type="Gene3D" id="1.10.10.10">
    <property type="entry name" value="Winged helix-like DNA-binding domain superfamily/Winged helix DNA-binding domain"/>
    <property type="match status" value="1"/>
</dbReference>
<feature type="domain" description="RNA polymerase sigma factor 70 region 4 type 2" evidence="8">
    <location>
        <begin position="142"/>
        <end position="194"/>
    </location>
</feature>
<dbReference type="Gene3D" id="1.10.1740.10">
    <property type="match status" value="1"/>
</dbReference>
<dbReference type="PANTHER" id="PTHR43133">
    <property type="entry name" value="RNA POLYMERASE ECF-TYPE SIGMA FACTO"/>
    <property type="match status" value="1"/>
</dbReference>
<keyword evidence="2" id="KW-0805">Transcription regulation</keyword>
<evidence type="ECO:0000256" key="1">
    <source>
        <dbReference type="ARBA" id="ARBA00010641"/>
    </source>
</evidence>
<accession>A0ABS3SAL5</accession>
<dbReference type="Pfam" id="PF08281">
    <property type="entry name" value="Sigma70_r4_2"/>
    <property type="match status" value="1"/>
</dbReference>
<dbReference type="InterPro" id="IPR013325">
    <property type="entry name" value="RNA_pol_sigma_r2"/>
</dbReference>
<dbReference type="SUPFAM" id="SSF88946">
    <property type="entry name" value="Sigma2 domain of RNA polymerase sigma factors"/>
    <property type="match status" value="1"/>
</dbReference>
<dbReference type="InterPro" id="IPR007627">
    <property type="entry name" value="RNA_pol_sigma70_r2"/>
</dbReference>
<keyword evidence="10" id="KW-1185">Reference proteome</keyword>
<keyword evidence="5" id="KW-0804">Transcription</keyword>
<evidence type="ECO:0000256" key="4">
    <source>
        <dbReference type="ARBA" id="ARBA00023125"/>
    </source>
</evidence>
<protein>
    <submittedName>
        <fullName evidence="9">RNA polymerase sigma factor</fullName>
    </submittedName>
</protein>
<comment type="similarity">
    <text evidence="1">Belongs to the sigma-70 factor family. ECF subfamily.</text>
</comment>
<evidence type="ECO:0000256" key="3">
    <source>
        <dbReference type="ARBA" id="ARBA00023082"/>
    </source>
</evidence>
<reference evidence="9 10" key="1">
    <citation type="submission" date="2021-03" db="EMBL/GenBank/DDBJ databases">
        <title>Actinomadura violae sp. nov., isolated from lichen in Thailand.</title>
        <authorList>
            <person name="Kanchanasin P."/>
            <person name="Saeng-In P."/>
            <person name="Phongsopitanun W."/>
            <person name="Yuki M."/>
            <person name="Kudo T."/>
            <person name="Ohkuma M."/>
            <person name="Tanasupawat S."/>
        </authorList>
    </citation>
    <scope>NUCLEOTIDE SEQUENCE [LARGE SCALE GENOMIC DNA]</scope>
    <source>
        <strain evidence="9 10">LCR2-06</strain>
    </source>
</reference>
<name>A0ABS3SAL5_9ACTN</name>
<evidence type="ECO:0000259" key="7">
    <source>
        <dbReference type="Pfam" id="PF04542"/>
    </source>
</evidence>
<feature type="compositionally biased region" description="Basic and acidic residues" evidence="6">
    <location>
        <begin position="198"/>
        <end position="221"/>
    </location>
</feature>
<dbReference type="SUPFAM" id="SSF88659">
    <property type="entry name" value="Sigma3 and sigma4 domains of RNA polymerase sigma factors"/>
    <property type="match status" value="1"/>
</dbReference>
<dbReference type="Pfam" id="PF04542">
    <property type="entry name" value="Sigma70_r2"/>
    <property type="match status" value="1"/>
</dbReference>
<evidence type="ECO:0000259" key="8">
    <source>
        <dbReference type="Pfam" id="PF08281"/>
    </source>
</evidence>
<dbReference type="InterPro" id="IPR013324">
    <property type="entry name" value="RNA_pol_sigma_r3/r4-like"/>
</dbReference>
<keyword evidence="3" id="KW-0731">Sigma factor</keyword>